<dbReference type="Gene3D" id="2.30.30.30">
    <property type="match status" value="1"/>
</dbReference>
<feature type="domain" description="Translation initiation factor 5A C-terminal" evidence="1">
    <location>
        <begin position="33"/>
        <end position="103"/>
    </location>
</feature>
<dbReference type="EMBL" id="KY523104">
    <property type="protein sequence ID" value="QKU34817.1"/>
    <property type="molecule type" value="Genomic_DNA"/>
</dbReference>
<reference evidence="2" key="1">
    <citation type="submission" date="2017-01" db="EMBL/GenBank/DDBJ databases">
        <authorList>
            <person name="Assis F.L."/>
            <person name="Abrahao J.S."/>
            <person name="Silva L."/>
            <person name="Khalil J.B."/>
            <person name="Rodrigues R."/>
            <person name="Silva L.S."/>
            <person name="Arantes T."/>
            <person name="Boratto P."/>
            <person name="Andrade M."/>
            <person name="Kroon E.G."/>
            <person name="Ribeiro B."/>
            <person name="Bergier I."/>
            <person name="Seligmann H."/>
            <person name="Ghigo E."/>
            <person name="Colson P."/>
            <person name="Levasseur A."/>
            <person name="Raoult D."/>
            <person name="Scola B.L."/>
        </authorList>
    </citation>
    <scope>NUCLEOTIDE SEQUENCE</scope>
    <source>
        <strain evidence="2">Soda lake</strain>
    </source>
</reference>
<dbReference type="KEGG" id="vg:80518230"/>
<dbReference type="GO" id="GO:0043022">
    <property type="term" value="F:ribosome binding"/>
    <property type="evidence" value="ECO:0007669"/>
    <property type="project" value="InterPro"/>
</dbReference>
<dbReference type="InterPro" id="IPR014722">
    <property type="entry name" value="Rib_uL2_dom2"/>
</dbReference>
<evidence type="ECO:0000313" key="2">
    <source>
        <dbReference type="EMBL" id="QKU34817.1"/>
    </source>
</evidence>
<dbReference type="PANTHER" id="PTHR11673">
    <property type="entry name" value="TRANSLATION INITIATION FACTOR 5A FAMILY MEMBER"/>
    <property type="match status" value="1"/>
</dbReference>
<organism evidence="2">
    <name type="scientific">Tupanvirus soda lake</name>
    <dbReference type="NCBI Taxonomy" id="2126985"/>
    <lineage>
        <taxon>Viruses</taxon>
        <taxon>Varidnaviria</taxon>
        <taxon>Bamfordvirae</taxon>
        <taxon>Nucleocytoviricota</taxon>
        <taxon>Megaviricetes</taxon>
        <taxon>Imitervirales</taxon>
        <taxon>Mimiviridae</taxon>
        <taxon>Megamimivirinae</taxon>
        <taxon>Tupanvirus</taxon>
        <taxon>Tupanvirus salinum</taxon>
    </lineage>
</organism>
<dbReference type="InterPro" id="IPR012340">
    <property type="entry name" value="NA-bd_OB-fold"/>
</dbReference>
<dbReference type="GO" id="GO:0003723">
    <property type="term" value="F:RNA binding"/>
    <property type="evidence" value="ECO:0007669"/>
    <property type="project" value="InterPro"/>
</dbReference>
<dbReference type="GeneID" id="80518230"/>
<reference evidence="2" key="2">
    <citation type="journal article" date="2018" name="Nat. Commun.">
        <title>Tailed giant Tupanvirus possesses the most complete translational apparatus of the known virosphere.</title>
        <authorList>
            <person name="Abrahao J."/>
            <person name="Silva L."/>
            <person name="Silva L.S."/>
            <person name="Khalil J.Y.B."/>
            <person name="Rodrigues R."/>
            <person name="Arantes T."/>
            <person name="Assis F."/>
            <person name="Boratto P."/>
            <person name="Andrade M."/>
            <person name="Kroon E.G."/>
            <person name="Ribeiro B."/>
            <person name="Bergier I."/>
            <person name="Seligmann H."/>
            <person name="Ghigo E."/>
            <person name="Colson P."/>
            <person name="Levasseur A."/>
            <person name="Kroemer G."/>
            <person name="Raoult D."/>
            <person name="La Scola B."/>
        </authorList>
    </citation>
    <scope>NUCLEOTIDE SEQUENCE [LARGE SCALE GENOMIC DNA]</scope>
    <source>
        <strain evidence="2">Soda lake</strain>
    </source>
</reference>
<sequence>MEVAKISFVGIDIFTLNKHTTLYRTGDKVEVPVITKEDYQLVGISDENPPYLSLVSEKQVLREDLQLKMDEMGTKLVEDYNNAKDIIITVQKAMDQEAVISYKINK</sequence>
<dbReference type="SMART" id="SM01376">
    <property type="entry name" value="eIF-5a"/>
    <property type="match status" value="1"/>
</dbReference>
<dbReference type="Gene3D" id="2.40.50.140">
    <property type="entry name" value="Nucleic acid-binding proteins"/>
    <property type="match status" value="1"/>
</dbReference>
<proteinExistence type="predicted"/>
<evidence type="ECO:0000259" key="1">
    <source>
        <dbReference type="SMART" id="SM01376"/>
    </source>
</evidence>
<dbReference type="SUPFAM" id="SSF50249">
    <property type="entry name" value="Nucleic acid-binding proteins"/>
    <property type="match status" value="1"/>
</dbReference>
<dbReference type="InterPro" id="IPR001884">
    <property type="entry name" value="IF5A-like"/>
</dbReference>
<dbReference type="Pfam" id="PF01287">
    <property type="entry name" value="eIF-5a"/>
    <property type="match status" value="1"/>
</dbReference>
<protein>
    <submittedName>
        <fullName evidence="2">eIF-5A</fullName>
    </submittedName>
</protein>
<name>A0A6N1NPY4_9VIRU</name>
<dbReference type="RefSeq" id="YP_010781466.1">
    <property type="nucleotide sequence ID" value="NC_075039.1"/>
</dbReference>
<dbReference type="InterPro" id="IPR020189">
    <property type="entry name" value="IF5A_C"/>
</dbReference>
<accession>A0A6N1NPY4</accession>